<dbReference type="OrthoDB" id="4537997at2"/>
<dbReference type="PANTHER" id="PTHR12684">
    <property type="entry name" value="PUTATIVE PHOSPHOTRANSFERASE"/>
    <property type="match status" value="1"/>
</dbReference>
<dbReference type="GO" id="GO:0003950">
    <property type="term" value="F:NAD+ poly-ADP-ribosyltransferase activity"/>
    <property type="evidence" value="ECO:0007669"/>
    <property type="project" value="InterPro"/>
</dbReference>
<dbReference type="InterPro" id="IPR002745">
    <property type="entry name" value="Ptrans_KptA/Tpt1"/>
</dbReference>
<dbReference type="GO" id="GO:0000215">
    <property type="term" value="F:tRNA 2'-phosphotransferase activity"/>
    <property type="evidence" value="ECO:0007669"/>
    <property type="project" value="TreeGrafter"/>
</dbReference>
<dbReference type="AlphaFoldDB" id="A0A0P1GC65"/>
<comment type="similarity">
    <text evidence="1 5">Belongs to the KptA/TPT1 family.</text>
</comment>
<dbReference type="Proteomes" id="UP000051086">
    <property type="component" value="Unassembled WGS sequence"/>
</dbReference>
<keyword evidence="2 5" id="KW-0808">Transferase</keyword>
<evidence type="ECO:0000256" key="5">
    <source>
        <dbReference type="HAMAP-Rule" id="MF_00299"/>
    </source>
</evidence>
<evidence type="ECO:0000313" key="8">
    <source>
        <dbReference type="Proteomes" id="UP000051086"/>
    </source>
</evidence>
<dbReference type="EC" id="2.7.1.-" evidence="5"/>
<evidence type="ECO:0000313" key="9">
    <source>
        <dbReference type="Proteomes" id="UP000051887"/>
    </source>
</evidence>
<dbReference type="PANTHER" id="PTHR12684:SF2">
    <property type="entry name" value="TRNA 2'-PHOSPHOTRANSFERASE 1"/>
    <property type="match status" value="1"/>
</dbReference>
<proteinExistence type="inferred from homology"/>
<evidence type="ECO:0000256" key="4">
    <source>
        <dbReference type="ARBA" id="ARBA00025212"/>
    </source>
</evidence>
<name>A0A0P1GC65_9RHOB</name>
<dbReference type="GO" id="GO:0006388">
    <property type="term" value="P:tRNA splicing, via endonucleolytic cleavage and ligation"/>
    <property type="evidence" value="ECO:0007669"/>
    <property type="project" value="UniProtKB-UniRule"/>
</dbReference>
<evidence type="ECO:0000313" key="6">
    <source>
        <dbReference type="EMBL" id="CUH67382.1"/>
    </source>
</evidence>
<sequence length="176" mass="19217">MKKSLISKSKFLSLILRHSPEEIGLTLDAAGWAPVDAILANSRQPITHEELLEIVETNPKQRFALSEDGRRIRARQGHSRDVDLGLKPVTPPSILYHGTAESTRAQILAEGLRPMGRQHVHLSADKETARTVGARHGKPVILQVAASALHQQGQAFYLSENGVWLTGSVAPEALSE</sequence>
<dbReference type="InterPro" id="IPR042080">
    <property type="entry name" value="RNA_2'-PTrans_N"/>
</dbReference>
<dbReference type="SUPFAM" id="SSF56399">
    <property type="entry name" value="ADP-ribosylation"/>
    <property type="match status" value="1"/>
</dbReference>
<gene>
    <name evidence="5" type="primary">kptA</name>
    <name evidence="6" type="ORF">TL5118_02168</name>
    <name evidence="7" type="ORF">TL5120_03683</name>
</gene>
<dbReference type="EMBL" id="CYSC01000043">
    <property type="protein sequence ID" value="CUH73866.1"/>
    <property type="molecule type" value="Genomic_DNA"/>
</dbReference>
<dbReference type="HAMAP" id="MF_00299">
    <property type="entry name" value="KptA"/>
    <property type="match status" value="1"/>
</dbReference>
<organism evidence="7 9">
    <name type="scientific">Thalassovita autumnalis</name>
    <dbReference type="NCBI Taxonomy" id="2072972"/>
    <lineage>
        <taxon>Bacteria</taxon>
        <taxon>Pseudomonadati</taxon>
        <taxon>Pseudomonadota</taxon>
        <taxon>Alphaproteobacteria</taxon>
        <taxon>Rhodobacterales</taxon>
        <taxon>Roseobacteraceae</taxon>
        <taxon>Thalassovita</taxon>
    </lineage>
</organism>
<comment type="function">
    <text evidence="4 5">Removes the 2'-phosphate from RNA via an intermediate in which the phosphate is ADP-ribosylated by NAD followed by a presumed transesterification to release the RNA and generate ADP-ribose 1''-2''-cyclic phosphate (APPR&gt;P). May function as an ADP-ribosylase.</text>
</comment>
<dbReference type="RefSeq" id="WP_058245010.1">
    <property type="nucleotide sequence ID" value="NZ_CYSB01000029.1"/>
</dbReference>
<keyword evidence="3 5" id="KW-0520">NAD</keyword>
<evidence type="ECO:0000256" key="3">
    <source>
        <dbReference type="ARBA" id="ARBA00023027"/>
    </source>
</evidence>
<dbReference type="Pfam" id="PF01885">
    <property type="entry name" value="PTS_2-RNA"/>
    <property type="match status" value="1"/>
</dbReference>
<reference evidence="6 8" key="1">
    <citation type="submission" date="2015-09" db="EMBL/GenBank/DDBJ databases">
        <authorList>
            <person name="Rodrigo-Torres L."/>
            <person name="Arahal D.R."/>
        </authorList>
    </citation>
    <scope>NUCLEOTIDE SEQUENCE [LARGE SCALE GENOMIC DNA]</scope>
    <source>
        <strain evidence="6 8">CECT 5118</strain>
    </source>
</reference>
<keyword evidence="8" id="KW-1185">Reference proteome</keyword>
<reference evidence="7 9" key="2">
    <citation type="submission" date="2015-09" db="EMBL/GenBank/DDBJ databases">
        <authorList>
            <consortium name="Swine Surveillance"/>
        </authorList>
    </citation>
    <scope>NUCLEOTIDE SEQUENCE [LARGE SCALE GENOMIC DNA]</scope>
    <source>
        <strain evidence="7 9">5120</strain>
    </source>
</reference>
<dbReference type="EMBL" id="CYSB01000029">
    <property type="protein sequence ID" value="CUH67382.1"/>
    <property type="molecule type" value="Genomic_DNA"/>
</dbReference>
<evidence type="ECO:0000256" key="1">
    <source>
        <dbReference type="ARBA" id="ARBA00009836"/>
    </source>
</evidence>
<protein>
    <recommendedName>
        <fullName evidence="5">Probable RNA 2'-phosphotransferase</fullName>
        <ecNumber evidence="5">2.7.1.-</ecNumber>
    </recommendedName>
</protein>
<dbReference type="Gene3D" id="1.10.10.970">
    <property type="entry name" value="RNA 2'-phosphotransferase, Tpt1/KptA family, N-terminal domain"/>
    <property type="match status" value="1"/>
</dbReference>
<dbReference type="InterPro" id="IPR022928">
    <property type="entry name" value="RNA_2'-PTrans_KptA"/>
</dbReference>
<accession>A0A0P1GC65</accession>
<dbReference type="InterPro" id="IPR042081">
    <property type="entry name" value="RNA_2'-PTrans_C"/>
</dbReference>
<dbReference type="Proteomes" id="UP000051887">
    <property type="component" value="Unassembled WGS sequence"/>
</dbReference>
<evidence type="ECO:0000313" key="7">
    <source>
        <dbReference type="EMBL" id="CUH73866.1"/>
    </source>
</evidence>
<dbReference type="Gene3D" id="3.20.170.30">
    <property type="match status" value="1"/>
</dbReference>
<evidence type="ECO:0000256" key="2">
    <source>
        <dbReference type="ARBA" id="ARBA00022679"/>
    </source>
</evidence>